<reference evidence="8" key="4">
    <citation type="journal article" date="2022" name="Biotechnol. Bioprocess Eng.">
        <title>Pan-genome Analysis Reveals Comparative Genomic Features of Central Metabolic Pathways in Methylorubrum extorquens.</title>
        <authorList>
            <person name="Lee G.M."/>
            <person name="Scott-Nevros Z.K."/>
            <person name="Lee S.-M."/>
            <person name="Kim D."/>
        </authorList>
    </citation>
    <scope>NUCLEOTIDE SEQUENCE</scope>
    <source>
        <strain evidence="8">ATCC 55366</strain>
    </source>
</reference>
<dbReference type="Pfam" id="PF07264">
    <property type="entry name" value="EI24"/>
    <property type="match status" value="1"/>
</dbReference>
<dbReference type="RefSeq" id="WP_003602164.1">
    <property type="nucleotide sequence ID" value="NZ_CP019322.1"/>
</dbReference>
<keyword evidence="4 5" id="KW-0472">Membrane</keyword>
<evidence type="ECO:0000313" key="10">
    <source>
        <dbReference type="Proteomes" id="UP000233769"/>
    </source>
</evidence>
<evidence type="ECO:0000256" key="1">
    <source>
        <dbReference type="ARBA" id="ARBA00004141"/>
    </source>
</evidence>
<dbReference type="Proteomes" id="UP000233769">
    <property type="component" value="Chromosome tk0001"/>
</dbReference>
<dbReference type="NCBIfam" id="NF009407">
    <property type="entry name" value="PRK12768.1"/>
    <property type="match status" value="1"/>
</dbReference>
<organism evidence="6 9">
    <name type="scientific">Methylorubrum extorquens</name>
    <name type="common">Methylobacterium dichloromethanicum</name>
    <name type="synonym">Methylobacterium extorquens</name>
    <dbReference type="NCBI Taxonomy" id="408"/>
    <lineage>
        <taxon>Bacteria</taxon>
        <taxon>Pseudomonadati</taxon>
        <taxon>Pseudomonadota</taxon>
        <taxon>Alphaproteobacteria</taxon>
        <taxon>Hyphomicrobiales</taxon>
        <taxon>Methylobacteriaceae</taxon>
        <taxon>Methylorubrum</taxon>
    </lineage>
</organism>
<sequence>MLIKAAAAAMRQVFSPALRGILFKSLALTIGLLVVVWFGLTRLIQAFQASHHISADYPFLDTLAFFLAGAGLFVALAYIMPAVSILVAGFFLDDVAEVVEHSDFPADTPGRALPWGQALGSAFRFAGLALLVNFVALILVFVPGVNLVAFFGANAYLLGREYFELAAGRFRSLPEARAMREHYGFTVIAAGCLLAGLMIVPIVNLVTPLFGVALMVHLHKGLERRALPGPAETNPRLSNRR</sequence>
<feature type="transmembrane region" description="Helical" evidence="5">
    <location>
        <begin position="21"/>
        <end position="44"/>
    </location>
</feature>
<proteinExistence type="predicted"/>
<name>A0A1S1PA19_METEX</name>
<feature type="transmembrane region" description="Helical" evidence="5">
    <location>
        <begin position="183"/>
        <end position="216"/>
    </location>
</feature>
<accession>A0A1S1PA19</accession>
<evidence type="ECO:0000256" key="4">
    <source>
        <dbReference type="ARBA" id="ARBA00023136"/>
    </source>
</evidence>
<dbReference type="EMBL" id="CP073633">
    <property type="protein sequence ID" value="WHQ70625.1"/>
    <property type="molecule type" value="Genomic_DNA"/>
</dbReference>
<evidence type="ECO:0000256" key="3">
    <source>
        <dbReference type="ARBA" id="ARBA00022989"/>
    </source>
</evidence>
<dbReference type="EMBL" id="LT962688">
    <property type="protein sequence ID" value="SOR32336.1"/>
    <property type="molecule type" value="Genomic_DNA"/>
</dbReference>
<evidence type="ECO:0000256" key="2">
    <source>
        <dbReference type="ARBA" id="ARBA00022692"/>
    </source>
</evidence>
<comment type="subcellular location">
    <subcellularLocation>
        <location evidence="1">Membrane</location>
        <topology evidence="1">Multi-pass membrane protein</topology>
    </subcellularLocation>
</comment>
<feature type="transmembrane region" description="Helical" evidence="5">
    <location>
        <begin position="128"/>
        <end position="153"/>
    </location>
</feature>
<protein>
    <submittedName>
        <fullName evidence="6">Cysteine biosynthesis protein CysZ</fullName>
    </submittedName>
    <submittedName>
        <fullName evidence="8">Sulfate transporter family protein</fullName>
    </submittedName>
</protein>
<reference evidence="10" key="3">
    <citation type="submission" date="2017-10" db="EMBL/GenBank/DDBJ databases">
        <authorList>
            <person name="Regsiter A."/>
            <person name="William W."/>
        </authorList>
    </citation>
    <scope>NUCLEOTIDE SEQUENCE [LARGE SCALE GENOMIC DNA]</scope>
</reference>
<reference evidence="6 9" key="1">
    <citation type="submission" date="2016-10" db="EMBL/GenBank/DDBJ databases">
        <title>Draft genome sequence of Methylobacterium extorquens CP3, a seed endophyte of Crotalaria pumila with plant growth-promoting and metal tolerance properties.</title>
        <authorList>
            <person name="Sanchez-Lopez A.S."/>
            <person name="Van Hamme J.D."/>
            <person name="Thijs S."/>
            <person name="Mcammond B.M."/>
            <person name="Stevens V."/>
            <person name="Gonzalez-Chavez M.D.C."/>
            <person name="Vangronsveld J."/>
        </authorList>
    </citation>
    <scope>NUCLEOTIDE SEQUENCE [LARGE SCALE GENOMIC DNA]</scope>
    <source>
        <strain evidence="6 9">CP3</strain>
    </source>
</reference>
<evidence type="ECO:0000313" key="7">
    <source>
        <dbReference type="EMBL" id="SOR32336.1"/>
    </source>
</evidence>
<dbReference type="AlphaFoldDB" id="A0A1S1PA19"/>
<dbReference type="InterPro" id="IPR059112">
    <property type="entry name" value="CysZ/EI24"/>
</dbReference>
<evidence type="ECO:0000313" key="9">
    <source>
        <dbReference type="Proteomes" id="UP000180215"/>
    </source>
</evidence>
<dbReference type="Proteomes" id="UP000180215">
    <property type="component" value="Unassembled WGS sequence"/>
</dbReference>
<evidence type="ECO:0000256" key="5">
    <source>
        <dbReference type="SAM" id="Phobius"/>
    </source>
</evidence>
<dbReference type="Proteomes" id="UP001223720">
    <property type="component" value="Chromosome"/>
</dbReference>
<keyword evidence="3 5" id="KW-1133">Transmembrane helix</keyword>
<keyword evidence="2 5" id="KW-0812">Transmembrane</keyword>
<reference evidence="7" key="2">
    <citation type="submission" date="2017-10" db="EMBL/GenBank/DDBJ databases">
        <authorList>
            <person name="Banno H."/>
            <person name="Chua N.-H."/>
        </authorList>
    </citation>
    <scope>NUCLEOTIDE SEQUENCE [LARGE SCALE GENOMIC DNA]</scope>
    <source>
        <strain evidence="7">TK 0001</strain>
    </source>
</reference>
<evidence type="ECO:0000313" key="6">
    <source>
        <dbReference type="EMBL" id="OHV17452.1"/>
    </source>
</evidence>
<feature type="transmembrane region" description="Helical" evidence="5">
    <location>
        <begin position="64"/>
        <end position="92"/>
    </location>
</feature>
<gene>
    <name evidence="6" type="ORF">BK022_05455</name>
    <name evidence="8" type="ORF">KEC54_03150</name>
    <name evidence="7" type="ORF">TK0001_5777</name>
</gene>
<evidence type="ECO:0000313" key="8">
    <source>
        <dbReference type="EMBL" id="WHQ70625.1"/>
    </source>
</evidence>
<dbReference type="EMBL" id="MNAO01000038">
    <property type="protein sequence ID" value="OHV17452.1"/>
    <property type="molecule type" value="Genomic_DNA"/>
</dbReference>